<evidence type="ECO:0000313" key="2">
    <source>
        <dbReference type="EMBL" id="SBR36546.1"/>
    </source>
</evidence>
<reference evidence="2" key="2">
    <citation type="submission" date="2016-06" db="EMBL/GenBank/DDBJ databases">
        <title>The genome of a short-lived fish provides insights into sex chromosome evolution and the genetic control of aging.</title>
        <authorList>
            <person name="Reichwald K."/>
            <person name="Felder M."/>
            <person name="Petzold A."/>
            <person name="Koch P."/>
            <person name="Groth M."/>
            <person name="Platzer M."/>
        </authorList>
    </citation>
    <scope>NUCLEOTIDE SEQUENCE</scope>
    <source>
        <tissue evidence="2">Brain</tissue>
    </source>
</reference>
<proteinExistence type="predicted"/>
<protein>
    <submittedName>
        <fullName evidence="2">Transposon Tol2 DNA, Uncharacterized protein</fullName>
    </submittedName>
</protein>
<feature type="region of interest" description="Disordered" evidence="1">
    <location>
        <begin position="77"/>
        <end position="103"/>
    </location>
</feature>
<feature type="compositionally biased region" description="Polar residues" evidence="1">
    <location>
        <begin position="82"/>
        <end position="93"/>
    </location>
</feature>
<accession>A0A1A8KWJ5</accession>
<evidence type="ECO:0000256" key="1">
    <source>
        <dbReference type="SAM" id="MobiDB-lite"/>
    </source>
</evidence>
<dbReference type="EMBL" id="HAEE01016496">
    <property type="protein sequence ID" value="SBR36546.1"/>
    <property type="molecule type" value="Transcribed_RNA"/>
</dbReference>
<organism evidence="2">
    <name type="scientific">Nothobranchius kuhntae</name>
    <name type="common">Beira killifish</name>
    <dbReference type="NCBI Taxonomy" id="321403"/>
    <lineage>
        <taxon>Eukaryota</taxon>
        <taxon>Metazoa</taxon>
        <taxon>Chordata</taxon>
        <taxon>Craniata</taxon>
        <taxon>Vertebrata</taxon>
        <taxon>Euteleostomi</taxon>
        <taxon>Actinopterygii</taxon>
        <taxon>Neopterygii</taxon>
        <taxon>Teleostei</taxon>
        <taxon>Neoteleostei</taxon>
        <taxon>Acanthomorphata</taxon>
        <taxon>Ovalentaria</taxon>
        <taxon>Atherinomorphae</taxon>
        <taxon>Cyprinodontiformes</taxon>
        <taxon>Nothobranchiidae</taxon>
        <taxon>Nothobranchius</taxon>
    </lineage>
</organism>
<name>A0A1A8KWJ5_NOTKU</name>
<reference evidence="2" key="1">
    <citation type="submission" date="2016-05" db="EMBL/GenBank/DDBJ databases">
        <authorList>
            <person name="Lavstsen T."/>
            <person name="Jespersen J.S."/>
        </authorList>
    </citation>
    <scope>NUCLEOTIDE SEQUENCE</scope>
    <source>
        <tissue evidence="2">Brain</tissue>
    </source>
</reference>
<sequence>MVGCKNNSFRRRRKLCAPKYHELMAFKTSPSNLKKHIKVEEDSDADLLQSDSPTSPVPTPICPSTLQDTFSYSSPMEKVCSSPGSSGGLTSVLMSPGPAPKRRKKMDDLLLKRLDRIEHDRAVLNDTEDIRFGRVVADLLGKIPSEKKMSVQFKICQLLYEAIESNNSQ</sequence>
<gene>
    <name evidence="2" type="primary">Nfu_g_1_017038</name>
</gene>
<dbReference type="AlphaFoldDB" id="A0A1A8KWJ5"/>